<keyword evidence="11" id="KW-1185">Reference proteome</keyword>
<proteinExistence type="inferred from homology"/>
<feature type="signal peptide" evidence="8">
    <location>
        <begin position="1"/>
        <end position="18"/>
    </location>
</feature>
<name>A0A830HV63_9CHLO</name>
<dbReference type="InterPro" id="IPR011701">
    <property type="entry name" value="MFS"/>
</dbReference>
<comment type="caution">
    <text evidence="10">The sequence shown here is derived from an EMBL/GenBank/DDBJ whole genome shotgun (WGS) entry which is preliminary data.</text>
</comment>
<feature type="transmembrane region" description="Helical" evidence="7">
    <location>
        <begin position="95"/>
        <end position="116"/>
    </location>
</feature>
<organism evidence="10 11">
    <name type="scientific">Pycnococcus provasolii</name>
    <dbReference type="NCBI Taxonomy" id="41880"/>
    <lineage>
        <taxon>Eukaryota</taxon>
        <taxon>Viridiplantae</taxon>
        <taxon>Chlorophyta</taxon>
        <taxon>Pseudoscourfieldiophyceae</taxon>
        <taxon>Pseudoscourfieldiales</taxon>
        <taxon>Pycnococcaceae</taxon>
        <taxon>Pycnococcus</taxon>
    </lineage>
</organism>
<feature type="domain" description="Major facilitator superfamily (MFS) profile" evidence="9">
    <location>
        <begin position="3"/>
        <end position="434"/>
    </location>
</feature>
<comment type="similarity">
    <text evidence="6">Belongs to the major facilitator superfamily. Spinster (TC 2.A.1.49) family.</text>
</comment>
<reference evidence="10" key="1">
    <citation type="submission" date="2020-10" db="EMBL/GenBank/DDBJ databases">
        <title>Unveiling of a novel bifunctional photoreceptor, Dualchrome1, isolated from a cosmopolitan green alga.</title>
        <authorList>
            <person name="Suzuki S."/>
            <person name="Kawachi M."/>
        </authorList>
    </citation>
    <scope>NUCLEOTIDE SEQUENCE</scope>
    <source>
        <strain evidence="10">NIES 2893</strain>
    </source>
</reference>
<feature type="transmembrane region" description="Helical" evidence="7">
    <location>
        <begin position="371"/>
        <end position="393"/>
    </location>
</feature>
<evidence type="ECO:0000256" key="5">
    <source>
        <dbReference type="ARBA" id="ARBA00023136"/>
    </source>
</evidence>
<accession>A0A830HV63</accession>
<sequence>MATWFLLYLVSMLERADEALLPACYAAVSRTFAVSPAQLGKLTTFRAFTQSVFSLPAGAIADRASSRCTVVGFASLSWGILSLLVGLSTSYDVLLCLRACTGAALATAIPATYALLADSTNEASAGKAFGLLHVISFAGTALCTLVATPVSTVFFGGVEGWRALFFWIGLISVIAGGALAMYGVDDRRHRSAPTATKALTPMQLLRDTIHDSKYVMQISTLQIICAQGALGSMPWKALFFFALFLQTAGFTDFEAGLVTGVFLGGNAIGGLLGGYISDALARRFPAGVGRVMTAQMSVIAGIPLSILIFDVLPIPLEVNGSIPRAHLVALFSFVAGLMSICCSWCGGVNNSLMSAVISSERRSAMFAFDRFAEGVMSSFSSVLVGQLAEWIGWRRDDDGVSNARALGRAISLACACPWAICCCIYTLLYYVHPRDLRKLKEELREVDNNNNKV</sequence>
<keyword evidence="3 7" id="KW-0812">Transmembrane</keyword>
<evidence type="ECO:0000256" key="3">
    <source>
        <dbReference type="ARBA" id="ARBA00022692"/>
    </source>
</evidence>
<evidence type="ECO:0000313" key="11">
    <source>
        <dbReference type="Proteomes" id="UP000660262"/>
    </source>
</evidence>
<evidence type="ECO:0000256" key="8">
    <source>
        <dbReference type="SAM" id="SignalP"/>
    </source>
</evidence>
<dbReference type="PANTHER" id="PTHR23505">
    <property type="entry name" value="SPINSTER"/>
    <property type="match status" value="1"/>
</dbReference>
<dbReference type="InterPro" id="IPR036259">
    <property type="entry name" value="MFS_trans_sf"/>
</dbReference>
<feature type="transmembrane region" description="Helical" evidence="7">
    <location>
        <begin position="405"/>
        <end position="431"/>
    </location>
</feature>
<dbReference type="EMBL" id="BNJQ01000025">
    <property type="protein sequence ID" value="GHP09640.1"/>
    <property type="molecule type" value="Genomic_DNA"/>
</dbReference>
<dbReference type="Pfam" id="PF07690">
    <property type="entry name" value="MFS_1"/>
    <property type="match status" value="1"/>
</dbReference>
<keyword evidence="4 7" id="KW-1133">Transmembrane helix</keyword>
<feature type="chain" id="PRO_5032389834" description="Major facilitator superfamily (MFS) profile domain-containing protein" evidence="8">
    <location>
        <begin position="19"/>
        <end position="453"/>
    </location>
</feature>
<dbReference type="OrthoDB" id="440755at2759"/>
<evidence type="ECO:0000256" key="7">
    <source>
        <dbReference type="SAM" id="Phobius"/>
    </source>
</evidence>
<keyword evidence="8" id="KW-0732">Signal</keyword>
<dbReference type="InterPro" id="IPR020846">
    <property type="entry name" value="MFS_dom"/>
</dbReference>
<dbReference type="InterPro" id="IPR044770">
    <property type="entry name" value="MFS_spinster-like"/>
</dbReference>
<comment type="subcellular location">
    <subcellularLocation>
        <location evidence="1">Membrane</location>
        <topology evidence="1">Multi-pass membrane protein</topology>
    </subcellularLocation>
</comment>
<dbReference type="PANTHER" id="PTHR23505:SF52">
    <property type="entry name" value="MAJOR FACILITATOR SUPERFAMILY PROTEIN"/>
    <property type="match status" value="1"/>
</dbReference>
<feature type="transmembrane region" description="Helical" evidence="7">
    <location>
        <begin position="297"/>
        <end position="316"/>
    </location>
</feature>
<evidence type="ECO:0000313" key="10">
    <source>
        <dbReference type="EMBL" id="GHP09640.1"/>
    </source>
</evidence>
<keyword evidence="5 7" id="KW-0472">Membrane</keyword>
<evidence type="ECO:0000256" key="1">
    <source>
        <dbReference type="ARBA" id="ARBA00004141"/>
    </source>
</evidence>
<feature type="transmembrane region" description="Helical" evidence="7">
    <location>
        <begin position="164"/>
        <end position="184"/>
    </location>
</feature>
<dbReference type="PROSITE" id="PS50850">
    <property type="entry name" value="MFS"/>
    <property type="match status" value="1"/>
</dbReference>
<feature type="transmembrane region" description="Helical" evidence="7">
    <location>
        <begin position="128"/>
        <end position="158"/>
    </location>
</feature>
<dbReference type="Gene3D" id="1.20.1250.20">
    <property type="entry name" value="MFS general substrate transporter like domains"/>
    <property type="match status" value="1"/>
</dbReference>
<gene>
    <name evidence="10" type="ORF">PPROV_000837500</name>
</gene>
<dbReference type="SUPFAM" id="SSF103473">
    <property type="entry name" value="MFS general substrate transporter"/>
    <property type="match status" value="1"/>
</dbReference>
<feature type="transmembrane region" description="Helical" evidence="7">
    <location>
        <begin position="223"/>
        <end position="245"/>
    </location>
</feature>
<evidence type="ECO:0000256" key="6">
    <source>
        <dbReference type="ARBA" id="ARBA00024338"/>
    </source>
</evidence>
<keyword evidence="2" id="KW-0813">Transport</keyword>
<dbReference type="AlphaFoldDB" id="A0A830HV63"/>
<evidence type="ECO:0000256" key="4">
    <source>
        <dbReference type="ARBA" id="ARBA00022989"/>
    </source>
</evidence>
<dbReference type="GO" id="GO:0022857">
    <property type="term" value="F:transmembrane transporter activity"/>
    <property type="evidence" value="ECO:0007669"/>
    <property type="project" value="InterPro"/>
</dbReference>
<feature type="transmembrane region" description="Helical" evidence="7">
    <location>
        <begin position="70"/>
        <end position="89"/>
    </location>
</feature>
<feature type="transmembrane region" description="Helical" evidence="7">
    <location>
        <begin position="328"/>
        <end position="350"/>
    </location>
</feature>
<protein>
    <recommendedName>
        <fullName evidence="9">Major facilitator superfamily (MFS) profile domain-containing protein</fullName>
    </recommendedName>
</protein>
<evidence type="ECO:0000256" key="2">
    <source>
        <dbReference type="ARBA" id="ARBA00022448"/>
    </source>
</evidence>
<evidence type="ECO:0000259" key="9">
    <source>
        <dbReference type="PROSITE" id="PS50850"/>
    </source>
</evidence>
<dbReference type="GO" id="GO:0016020">
    <property type="term" value="C:membrane"/>
    <property type="evidence" value="ECO:0007669"/>
    <property type="project" value="UniProtKB-SubCell"/>
</dbReference>
<dbReference type="Proteomes" id="UP000660262">
    <property type="component" value="Unassembled WGS sequence"/>
</dbReference>
<feature type="transmembrane region" description="Helical" evidence="7">
    <location>
        <begin position="257"/>
        <end position="276"/>
    </location>
</feature>